<proteinExistence type="predicted"/>
<accession>A0A1J4K3I1</accession>
<keyword evidence="2" id="KW-0732">Signal</keyword>
<gene>
    <name evidence="3" type="ORF">TRFO_26071</name>
</gene>
<dbReference type="RefSeq" id="XP_068359137.1">
    <property type="nucleotide sequence ID" value="XM_068504728.1"/>
</dbReference>
<reference evidence="3" key="1">
    <citation type="submission" date="2016-10" db="EMBL/GenBank/DDBJ databases">
        <authorList>
            <person name="Benchimol M."/>
            <person name="Almeida L.G."/>
            <person name="Vasconcelos A.T."/>
            <person name="Perreira-Neves A."/>
            <person name="Rosa I.A."/>
            <person name="Tasca T."/>
            <person name="Bogo M.R."/>
            <person name="de Souza W."/>
        </authorList>
    </citation>
    <scope>NUCLEOTIDE SEQUENCE [LARGE SCALE GENOMIC DNA]</scope>
    <source>
        <strain evidence="3">K</strain>
    </source>
</reference>
<keyword evidence="4" id="KW-1185">Reference proteome</keyword>
<evidence type="ECO:0008006" key="5">
    <source>
        <dbReference type="Google" id="ProtNLM"/>
    </source>
</evidence>
<evidence type="ECO:0000313" key="3">
    <source>
        <dbReference type="EMBL" id="OHT06001.1"/>
    </source>
</evidence>
<dbReference type="GeneID" id="94839432"/>
<keyword evidence="1" id="KW-0812">Transmembrane</keyword>
<feature type="transmembrane region" description="Helical" evidence="1">
    <location>
        <begin position="470"/>
        <end position="492"/>
    </location>
</feature>
<evidence type="ECO:0000256" key="1">
    <source>
        <dbReference type="SAM" id="Phobius"/>
    </source>
</evidence>
<keyword evidence="1" id="KW-1133">Transmembrane helix</keyword>
<name>A0A1J4K3I1_9EUKA</name>
<dbReference type="Proteomes" id="UP000179807">
    <property type="component" value="Unassembled WGS sequence"/>
</dbReference>
<feature type="chain" id="PRO_5012023555" description="Right handed beta helix domain-containing protein" evidence="2">
    <location>
        <begin position="19"/>
        <end position="574"/>
    </location>
</feature>
<sequence>MLTNLTILSLFLIQPSQHSPMFSQRAFSPSRLKIVDSYFHRFFNNLYFLEIVNSENSKNEVMFDHSTFSKFLRTTIKISNVIYDSKIFHGKRIHESNDVYINRCCFLECGDVTLDNGGAIEVDTFDYVINVAGTSFTLCRALYGGEISSTSTRTMIENGEFVRCTVKNSGSCLYICKGSISPISTARDFTMSRISCLFCPEKNSNPSEKYLFWVEDNKLNVHQINQTGSVMKREGGFRVCPVAQQPSFQYLNIMNNTAQNFLTFNLEYSDLYLNVNLVKNTITNNADKYLINILSLKTAKTLNLQYFCVVGNTPADFILAKDEPNAQISFVSCYFDFPDSEKDNKRGKYNLNACYYSSTQTIDKKFNIDAYTCPNNYSVSQQPPKATISPTPSLSVNIPIVTSSDESLTPEITSSTSSLIQKKTNSFTASHSFTPSNIFTPNKTRVPNPIQKADIIGNENPFSAEEFKKAAASMTFSFAFIIAAIVLTIYYIRKKVKQINPEINANELDLYSSDSVSDPYSSSFSYYTYSYYSSSEYSDFHSLPVTSDDDERFNLEKIAHDIVLELNDPNQNVK</sequence>
<dbReference type="AlphaFoldDB" id="A0A1J4K3I1"/>
<organism evidence="3 4">
    <name type="scientific">Tritrichomonas foetus</name>
    <dbReference type="NCBI Taxonomy" id="1144522"/>
    <lineage>
        <taxon>Eukaryota</taxon>
        <taxon>Metamonada</taxon>
        <taxon>Parabasalia</taxon>
        <taxon>Tritrichomonadida</taxon>
        <taxon>Tritrichomonadidae</taxon>
        <taxon>Tritrichomonas</taxon>
    </lineage>
</organism>
<dbReference type="VEuPathDB" id="TrichDB:TRFO_26071"/>
<feature type="signal peptide" evidence="2">
    <location>
        <begin position="1"/>
        <end position="18"/>
    </location>
</feature>
<protein>
    <recommendedName>
        <fullName evidence="5">Right handed beta helix domain-containing protein</fullName>
    </recommendedName>
</protein>
<dbReference type="EMBL" id="MLAK01000739">
    <property type="protein sequence ID" value="OHT06001.1"/>
    <property type="molecule type" value="Genomic_DNA"/>
</dbReference>
<evidence type="ECO:0000256" key="2">
    <source>
        <dbReference type="SAM" id="SignalP"/>
    </source>
</evidence>
<comment type="caution">
    <text evidence="3">The sequence shown here is derived from an EMBL/GenBank/DDBJ whole genome shotgun (WGS) entry which is preliminary data.</text>
</comment>
<keyword evidence="1" id="KW-0472">Membrane</keyword>
<evidence type="ECO:0000313" key="4">
    <source>
        <dbReference type="Proteomes" id="UP000179807"/>
    </source>
</evidence>